<sequence length="266" mass="30375">MAKMAMTGTSRGGSSKESQIPVTQPLQLLPLLFQKIPPYNPQIKWKKFSSTVTLCSNGDMWKGRFGNQTEHKSSLVPNIGSSELNDVRKGVRSCTHYPISNFVAYDHLSSSVQAFVVNKVKMDLPPDFDEKRSNGRVCLKKTLYDLKQCLKKTLYDLKQSQWAWLDRFTKAIRLQIDDKPKMEQLKERLAAEFKIKDLGSLRRSTSGYCTICLGKPNYMEEHEVRVVTCSIVEAEFKAIAHGMCELLWLLTRGIEDVQKSNYEDLL</sequence>
<gene>
    <name evidence="2" type="ORF">CK203_029762</name>
</gene>
<dbReference type="EMBL" id="QGNW01000107">
    <property type="protein sequence ID" value="RVW96419.1"/>
    <property type="molecule type" value="Genomic_DNA"/>
</dbReference>
<feature type="region of interest" description="Disordered" evidence="1">
    <location>
        <begin position="1"/>
        <end position="20"/>
    </location>
</feature>
<protein>
    <recommendedName>
        <fullName evidence="4">Reverse transcriptase Ty1/copia-type domain-containing protein</fullName>
    </recommendedName>
</protein>
<evidence type="ECO:0000313" key="2">
    <source>
        <dbReference type="EMBL" id="RVW96419.1"/>
    </source>
</evidence>
<accession>A0A438II77</accession>
<dbReference type="Proteomes" id="UP000288805">
    <property type="component" value="Unassembled WGS sequence"/>
</dbReference>
<reference evidence="2 3" key="1">
    <citation type="journal article" date="2018" name="PLoS Genet.">
        <title>Population sequencing reveals clonal diversity and ancestral inbreeding in the grapevine cultivar Chardonnay.</title>
        <authorList>
            <person name="Roach M.J."/>
            <person name="Johnson D.L."/>
            <person name="Bohlmann J."/>
            <person name="van Vuuren H.J."/>
            <person name="Jones S.J."/>
            <person name="Pretorius I.S."/>
            <person name="Schmidt S.A."/>
            <person name="Borneman A.R."/>
        </authorList>
    </citation>
    <scope>NUCLEOTIDE SEQUENCE [LARGE SCALE GENOMIC DNA]</scope>
    <source>
        <strain evidence="3">cv. Chardonnay</strain>
        <tissue evidence="2">Leaf</tissue>
    </source>
</reference>
<organism evidence="2 3">
    <name type="scientific">Vitis vinifera</name>
    <name type="common">Grape</name>
    <dbReference type="NCBI Taxonomy" id="29760"/>
    <lineage>
        <taxon>Eukaryota</taxon>
        <taxon>Viridiplantae</taxon>
        <taxon>Streptophyta</taxon>
        <taxon>Embryophyta</taxon>
        <taxon>Tracheophyta</taxon>
        <taxon>Spermatophyta</taxon>
        <taxon>Magnoliopsida</taxon>
        <taxon>eudicotyledons</taxon>
        <taxon>Gunneridae</taxon>
        <taxon>Pentapetalae</taxon>
        <taxon>rosids</taxon>
        <taxon>Vitales</taxon>
        <taxon>Vitaceae</taxon>
        <taxon>Viteae</taxon>
        <taxon>Vitis</taxon>
    </lineage>
</organism>
<evidence type="ECO:0000256" key="1">
    <source>
        <dbReference type="SAM" id="MobiDB-lite"/>
    </source>
</evidence>
<name>A0A438II77_VITVI</name>
<feature type="compositionally biased region" description="Polar residues" evidence="1">
    <location>
        <begin position="7"/>
        <end position="18"/>
    </location>
</feature>
<evidence type="ECO:0000313" key="3">
    <source>
        <dbReference type="Proteomes" id="UP000288805"/>
    </source>
</evidence>
<evidence type="ECO:0008006" key="4">
    <source>
        <dbReference type="Google" id="ProtNLM"/>
    </source>
</evidence>
<comment type="caution">
    <text evidence="2">The sequence shown here is derived from an EMBL/GenBank/DDBJ whole genome shotgun (WGS) entry which is preliminary data.</text>
</comment>
<dbReference type="AlphaFoldDB" id="A0A438II77"/>
<proteinExistence type="predicted"/>